<evidence type="ECO:0000313" key="2">
    <source>
        <dbReference type="EMBL" id="KAF8914345.1"/>
    </source>
</evidence>
<comment type="caution">
    <text evidence="2">The sequence shown here is derived from an EMBL/GenBank/DDBJ whole genome shotgun (WGS) entry which is preliminary data.</text>
</comment>
<feature type="compositionally biased region" description="Low complexity" evidence="1">
    <location>
        <begin position="1"/>
        <end position="27"/>
    </location>
</feature>
<feature type="region of interest" description="Disordered" evidence="1">
    <location>
        <begin position="1"/>
        <end position="29"/>
    </location>
</feature>
<dbReference type="AlphaFoldDB" id="A0A9P5P0A0"/>
<dbReference type="EMBL" id="JADNYJ010000001">
    <property type="protein sequence ID" value="KAF8914345.1"/>
    <property type="molecule type" value="Genomic_DNA"/>
</dbReference>
<dbReference type="Proteomes" id="UP000724874">
    <property type="component" value="Unassembled WGS sequence"/>
</dbReference>
<dbReference type="OrthoDB" id="3220614at2759"/>
<feature type="compositionally biased region" description="Polar residues" evidence="1">
    <location>
        <begin position="344"/>
        <end position="357"/>
    </location>
</feature>
<reference evidence="2" key="1">
    <citation type="submission" date="2020-11" db="EMBL/GenBank/DDBJ databases">
        <authorList>
            <consortium name="DOE Joint Genome Institute"/>
            <person name="Ahrendt S."/>
            <person name="Riley R."/>
            <person name="Andreopoulos W."/>
            <person name="LaButti K."/>
            <person name="Pangilinan J."/>
            <person name="Ruiz-duenas F.J."/>
            <person name="Barrasa J.M."/>
            <person name="Sanchez-Garcia M."/>
            <person name="Camarero S."/>
            <person name="Miyauchi S."/>
            <person name="Serrano A."/>
            <person name="Linde D."/>
            <person name="Babiker R."/>
            <person name="Drula E."/>
            <person name="Ayuso-Fernandez I."/>
            <person name="Pacheco R."/>
            <person name="Padilla G."/>
            <person name="Ferreira P."/>
            <person name="Barriuso J."/>
            <person name="Kellner H."/>
            <person name="Castanera R."/>
            <person name="Alfaro M."/>
            <person name="Ramirez L."/>
            <person name="Pisabarro A.G."/>
            <person name="Kuo A."/>
            <person name="Tritt A."/>
            <person name="Lipzen A."/>
            <person name="He G."/>
            <person name="Yan M."/>
            <person name="Ng V."/>
            <person name="Cullen D."/>
            <person name="Martin F."/>
            <person name="Rosso M.-N."/>
            <person name="Henrissat B."/>
            <person name="Hibbett D."/>
            <person name="Martinez A.T."/>
            <person name="Grigoriev I.V."/>
        </authorList>
    </citation>
    <scope>NUCLEOTIDE SEQUENCE</scope>
    <source>
        <strain evidence="2">AH 44721</strain>
    </source>
</reference>
<keyword evidence="3" id="KW-1185">Reference proteome</keyword>
<gene>
    <name evidence="2" type="ORF">CPB84DRAFT_1759022</name>
</gene>
<name>A0A9P5P0A0_GYMJU</name>
<proteinExistence type="predicted"/>
<dbReference type="InterPro" id="IPR046521">
    <property type="entry name" value="DUF6698"/>
</dbReference>
<evidence type="ECO:0000256" key="1">
    <source>
        <dbReference type="SAM" id="MobiDB-lite"/>
    </source>
</evidence>
<feature type="compositionally biased region" description="Low complexity" evidence="1">
    <location>
        <begin position="358"/>
        <end position="374"/>
    </location>
</feature>
<feature type="compositionally biased region" description="Polar residues" evidence="1">
    <location>
        <begin position="451"/>
        <end position="465"/>
    </location>
</feature>
<evidence type="ECO:0000313" key="3">
    <source>
        <dbReference type="Proteomes" id="UP000724874"/>
    </source>
</evidence>
<feature type="region of interest" description="Disordered" evidence="1">
    <location>
        <begin position="344"/>
        <end position="465"/>
    </location>
</feature>
<sequence>MPSSVCRSSSRSRSFSRSSSRSSSSSSSDEERIILKHDEFEDYRRFAQWYLRSDRAFIDYTRSWSMGFQEKVGTQFVLIASYLLFNNSRFAEKHAAELDAFFAMKDRISSFDELLKNKAFLDDFDRKHGLAKLMNDAAGSARGNDIKGLLDKGLVQARGHHHVVFSRLLCPVRLLKEFDKNHDEYRRKILRGDVKFNDQDFPSMLYPYRCNRDLGQKPKKRSGQAKINRMTEVTPGSIAYSYLMFWYNISSISDWRTDDDLTDRSELYDMVLGMFDEHEEDDAFTIQWRKDMLDWWNFQVFGIVPDNSEAESEDESNTTTLKLLHAQRAQKAAAAAALAAAATQTIESPSGTDAATRSSPESSSSSPLDSSPVESHSELSDPPCSAPPSPPDSSSSPPVEKPQTATPPRSSPAPGVSATPTRQPLSPAHRMNVEREAHSPVRRPAKFTRQGHPSSAVSKVSQSRR</sequence>
<organism evidence="2 3">
    <name type="scientific">Gymnopilus junonius</name>
    <name type="common">Spectacular rustgill mushroom</name>
    <name type="synonym">Gymnopilus spectabilis subsp. junonius</name>
    <dbReference type="NCBI Taxonomy" id="109634"/>
    <lineage>
        <taxon>Eukaryota</taxon>
        <taxon>Fungi</taxon>
        <taxon>Dikarya</taxon>
        <taxon>Basidiomycota</taxon>
        <taxon>Agaricomycotina</taxon>
        <taxon>Agaricomycetes</taxon>
        <taxon>Agaricomycetidae</taxon>
        <taxon>Agaricales</taxon>
        <taxon>Agaricineae</taxon>
        <taxon>Hymenogastraceae</taxon>
        <taxon>Gymnopilus</taxon>
    </lineage>
</organism>
<dbReference type="Pfam" id="PF20414">
    <property type="entry name" value="DUF6698"/>
    <property type="match status" value="2"/>
</dbReference>
<accession>A0A9P5P0A0</accession>
<protein>
    <submittedName>
        <fullName evidence="2">Uncharacterized protein</fullName>
    </submittedName>
</protein>